<dbReference type="SUPFAM" id="SSF140453">
    <property type="entry name" value="EsxAB dimer-like"/>
    <property type="match status" value="1"/>
</dbReference>
<protein>
    <submittedName>
        <fullName evidence="2">Uncharacterized protein YukE</fullName>
    </submittedName>
</protein>
<proteinExistence type="predicted"/>
<dbReference type="RefSeq" id="WP_179461427.1">
    <property type="nucleotide sequence ID" value="NZ_JACBZX010000001.1"/>
</dbReference>
<sequence>MPQRVTHGADVDQLDEIAVSLRRQSERMHDVGGRGSALLEKLRALWDGPDFEEFSKEWRAAHRQIDDAEDSLRTYSRKLNHEADSQRGSSGGPSAGGAHGGGGALRHGGDGSGLSLQPTGGAGPASSAQGEGGVLRPTAEGTTASPEGVAFQRVPVETGFQPSDALWTQPGIGGGELLTEALPTAEPHAEGGELTTGGLPTAEPYAEGGELAFAQVPPAEGGEGAAFERVEAAPGADAAGAGGEGAAFEQVEAGAGTDARSGEGAAFEQVEAGAGTDASSGEGAAFEQVELAAAADAGSGDAPAAQMLPTDPGSSAADAAGAAEAQAAPATDPGPGAGESTQTSVVVPHDLVSGASSLGGDVGGWLGLDRFDVSGGGA</sequence>
<evidence type="ECO:0000313" key="2">
    <source>
        <dbReference type="EMBL" id="NYG35814.1"/>
    </source>
</evidence>
<evidence type="ECO:0000313" key="3">
    <source>
        <dbReference type="Proteomes" id="UP000592181"/>
    </source>
</evidence>
<comment type="caution">
    <text evidence="2">The sequence shown here is derived from an EMBL/GenBank/DDBJ whole genome shotgun (WGS) entry which is preliminary data.</text>
</comment>
<feature type="compositionally biased region" description="Low complexity" evidence="1">
    <location>
        <begin position="316"/>
        <end position="334"/>
    </location>
</feature>
<organism evidence="2 3">
    <name type="scientific">Janibacter alkaliphilus</name>
    <dbReference type="NCBI Taxonomy" id="1069963"/>
    <lineage>
        <taxon>Bacteria</taxon>
        <taxon>Bacillati</taxon>
        <taxon>Actinomycetota</taxon>
        <taxon>Actinomycetes</taxon>
        <taxon>Micrococcales</taxon>
        <taxon>Intrasporangiaceae</taxon>
        <taxon>Janibacter</taxon>
    </lineage>
</organism>
<feature type="region of interest" description="Disordered" evidence="1">
    <location>
        <begin position="300"/>
        <end position="343"/>
    </location>
</feature>
<feature type="compositionally biased region" description="Gly residues" evidence="1">
    <location>
        <begin position="89"/>
        <end position="112"/>
    </location>
</feature>
<accession>A0A852X6G1</accession>
<feature type="region of interest" description="Disordered" evidence="1">
    <location>
        <begin position="81"/>
        <end position="148"/>
    </location>
</feature>
<dbReference type="AlphaFoldDB" id="A0A852X6G1"/>
<name>A0A852X6G1_9MICO</name>
<dbReference type="Gene3D" id="1.10.287.1060">
    <property type="entry name" value="ESAT-6-like"/>
    <property type="match status" value="1"/>
</dbReference>
<dbReference type="InterPro" id="IPR036689">
    <property type="entry name" value="ESAT-6-like_sf"/>
</dbReference>
<evidence type="ECO:0000256" key="1">
    <source>
        <dbReference type="SAM" id="MobiDB-lite"/>
    </source>
</evidence>
<dbReference type="EMBL" id="JACBZX010000001">
    <property type="protein sequence ID" value="NYG35814.1"/>
    <property type="molecule type" value="Genomic_DNA"/>
</dbReference>
<reference evidence="2 3" key="1">
    <citation type="submission" date="2020-07" db="EMBL/GenBank/DDBJ databases">
        <title>Sequencing the genomes of 1000 actinobacteria strains.</title>
        <authorList>
            <person name="Klenk H.-P."/>
        </authorList>
    </citation>
    <scope>NUCLEOTIDE SEQUENCE [LARGE SCALE GENOMIC DNA]</scope>
    <source>
        <strain evidence="2 3">DSM 24723</strain>
    </source>
</reference>
<dbReference type="Proteomes" id="UP000592181">
    <property type="component" value="Unassembled WGS sequence"/>
</dbReference>
<gene>
    <name evidence="2" type="ORF">BJY28_000283</name>
</gene>
<keyword evidence="3" id="KW-1185">Reference proteome</keyword>